<dbReference type="Pfam" id="PF03101">
    <property type="entry name" value="FAR1"/>
    <property type="match status" value="1"/>
</dbReference>
<feature type="coiled-coil region" evidence="1">
    <location>
        <begin position="268"/>
        <end position="295"/>
    </location>
</feature>
<name>A0A834L2I1_RHOSS</name>
<protein>
    <recommendedName>
        <fullName evidence="2">FAR1 domain-containing protein</fullName>
    </recommendedName>
</protein>
<dbReference type="Proteomes" id="UP000626092">
    <property type="component" value="Unassembled WGS sequence"/>
</dbReference>
<dbReference type="PANTHER" id="PTHR46328:SF6">
    <property type="entry name" value="PROTEIN FAR1-RELATED SEQUENCE 5-LIKE"/>
    <property type="match status" value="1"/>
</dbReference>
<evidence type="ECO:0000313" key="4">
    <source>
        <dbReference type="Proteomes" id="UP000626092"/>
    </source>
</evidence>
<comment type="caution">
    <text evidence="3">The sequence shown here is derived from an EMBL/GenBank/DDBJ whole genome shotgun (WGS) entry which is preliminary data.</text>
</comment>
<reference evidence="3" key="1">
    <citation type="submission" date="2019-11" db="EMBL/GenBank/DDBJ databases">
        <authorList>
            <person name="Liu Y."/>
            <person name="Hou J."/>
            <person name="Li T.-Q."/>
            <person name="Guan C.-H."/>
            <person name="Wu X."/>
            <person name="Wu H.-Z."/>
            <person name="Ling F."/>
            <person name="Zhang R."/>
            <person name="Shi X.-G."/>
            <person name="Ren J.-P."/>
            <person name="Chen E.-F."/>
            <person name="Sun J.-M."/>
        </authorList>
    </citation>
    <scope>NUCLEOTIDE SEQUENCE</scope>
    <source>
        <strain evidence="3">Adult_tree_wgs_1</strain>
        <tissue evidence="3">Leaves</tissue>
    </source>
</reference>
<dbReference type="PANTHER" id="PTHR46328">
    <property type="entry name" value="FAR-RED IMPAIRED RESPONSIVE (FAR1) FAMILY PROTEIN-RELATED"/>
    <property type="match status" value="1"/>
</dbReference>
<sequence>MAEAVDGKNSRFLGALSSLRKCSTHTMDWRRLVEARSLMVGTSGGHDFFRTESGSDDETFDNFGEHEAKEDELLHGCDSYGASDEDLIFIKPSPSGVHEDKFEPFIGMIFPSLDAARDFYYEYAKHTGFTIRTNRIRHSQKNMAIIGRDFVCSREGFRAAKHALKKDRVLPPRPITREGCKAMIRLAAKDVGSWIVTKFVRDHSHKLMTKCNFAGELPTVNILSEGLVSCLWNLLDMLHNCACSRVALKLAALGMVVAKDGNISFGNVEEKDKKILELNNELQHEKERSSMFQEQLHTILKDLEEHAEFMSIRVEDIVNTMKGIELDDD</sequence>
<keyword evidence="1" id="KW-0175">Coiled coil</keyword>
<feature type="domain" description="FAR1" evidence="2">
    <location>
        <begin position="118"/>
        <end position="208"/>
    </location>
</feature>
<accession>A0A834L2I1</accession>
<dbReference type="OrthoDB" id="815229at2759"/>
<dbReference type="InterPro" id="IPR004330">
    <property type="entry name" value="FAR1_DNA_bnd_dom"/>
</dbReference>
<dbReference type="EMBL" id="WJXA01000296">
    <property type="protein sequence ID" value="KAF7113370.1"/>
    <property type="molecule type" value="Genomic_DNA"/>
</dbReference>
<organism evidence="3 4">
    <name type="scientific">Rhododendron simsii</name>
    <name type="common">Sims's rhododendron</name>
    <dbReference type="NCBI Taxonomy" id="118357"/>
    <lineage>
        <taxon>Eukaryota</taxon>
        <taxon>Viridiplantae</taxon>
        <taxon>Streptophyta</taxon>
        <taxon>Embryophyta</taxon>
        <taxon>Tracheophyta</taxon>
        <taxon>Spermatophyta</taxon>
        <taxon>Magnoliopsida</taxon>
        <taxon>eudicotyledons</taxon>
        <taxon>Gunneridae</taxon>
        <taxon>Pentapetalae</taxon>
        <taxon>asterids</taxon>
        <taxon>Ericales</taxon>
        <taxon>Ericaceae</taxon>
        <taxon>Ericoideae</taxon>
        <taxon>Rhodoreae</taxon>
        <taxon>Rhododendron</taxon>
    </lineage>
</organism>
<evidence type="ECO:0000313" key="3">
    <source>
        <dbReference type="EMBL" id="KAF7113370.1"/>
    </source>
</evidence>
<keyword evidence="4" id="KW-1185">Reference proteome</keyword>
<gene>
    <name evidence="3" type="ORF">RHSIM_RhsimUnG0134500</name>
</gene>
<proteinExistence type="predicted"/>
<dbReference type="AlphaFoldDB" id="A0A834L2I1"/>
<evidence type="ECO:0000259" key="2">
    <source>
        <dbReference type="Pfam" id="PF03101"/>
    </source>
</evidence>
<evidence type="ECO:0000256" key="1">
    <source>
        <dbReference type="SAM" id="Coils"/>
    </source>
</evidence>